<keyword evidence="2" id="KW-1185">Reference proteome</keyword>
<name>A0ACB9WPA7_CHAAC</name>
<proteinExistence type="predicted"/>
<reference evidence="1" key="1">
    <citation type="submission" date="2022-05" db="EMBL/GenBank/DDBJ databases">
        <title>Chromosome-level genome of Chaenocephalus aceratus.</title>
        <authorList>
            <person name="Park H."/>
        </authorList>
    </citation>
    <scope>NUCLEOTIDE SEQUENCE</scope>
    <source>
        <strain evidence="1">KU_202001</strain>
    </source>
</reference>
<protein>
    <submittedName>
        <fullName evidence="1">Uncharacterized protein</fullName>
    </submittedName>
</protein>
<dbReference type="EMBL" id="CM043797">
    <property type="protein sequence ID" value="KAI4815637.1"/>
    <property type="molecule type" value="Genomic_DNA"/>
</dbReference>
<organism evidence="1 2">
    <name type="scientific">Chaenocephalus aceratus</name>
    <name type="common">Blackfin icefish</name>
    <name type="synonym">Chaenichthys aceratus</name>
    <dbReference type="NCBI Taxonomy" id="36190"/>
    <lineage>
        <taxon>Eukaryota</taxon>
        <taxon>Metazoa</taxon>
        <taxon>Chordata</taxon>
        <taxon>Craniata</taxon>
        <taxon>Vertebrata</taxon>
        <taxon>Euteleostomi</taxon>
        <taxon>Actinopterygii</taxon>
        <taxon>Neopterygii</taxon>
        <taxon>Teleostei</taxon>
        <taxon>Neoteleostei</taxon>
        <taxon>Acanthomorphata</taxon>
        <taxon>Eupercaria</taxon>
        <taxon>Perciformes</taxon>
        <taxon>Notothenioidei</taxon>
        <taxon>Channichthyidae</taxon>
        <taxon>Chaenocephalus</taxon>
    </lineage>
</organism>
<dbReference type="Proteomes" id="UP001057452">
    <property type="component" value="Chromosome 13"/>
</dbReference>
<sequence length="86" mass="9376">MEGRQGGKFKMPDVKMPDVDISLPKGKIEGPDFGIEGGTGGKFKMPHMRMPNIDISLPKGRIEGSEMEIEGEDGKFKNASPQHAFS</sequence>
<evidence type="ECO:0000313" key="1">
    <source>
        <dbReference type="EMBL" id="KAI4815637.1"/>
    </source>
</evidence>
<comment type="caution">
    <text evidence="1">The sequence shown here is derived from an EMBL/GenBank/DDBJ whole genome shotgun (WGS) entry which is preliminary data.</text>
</comment>
<accession>A0ACB9WPA7</accession>
<gene>
    <name evidence="1" type="ORF">KUCAC02_005774</name>
</gene>
<evidence type="ECO:0000313" key="2">
    <source>
        <dbReference type="Proteomes" id="UP001057452"/>
    </source>
</evidence>